<feature type="chain" id="PRO_5011602804" evidence="1">
    <location>
        <begin position="21"/>
        <end position="356"/>
    </location>
</feature>
<evidence type="ECO:0000313" key="2">
    <source>
        <dbReference type="EMBL" id="SDC43546.1"/>
    </source>
</evidence>
<dbReference type="RefSeq" id="WP_093730299.1">
    <property type="nucleotide sequence ID" value="NZ_FMYW01000007.1"/>
</dbReference>
<proteinExistence type="predicted"/>
<evidence type="ECO:0000313" key="3">
    <source>
        <dbReference type="Proteomes" id="UP000198943"/>
    </source>
</evidence>
<name>A0A1G6LLK0_9FIRM</name>
<feature type="signal peptide" evidence="1">
    <location>
        <begin position="1"/>
        <end position="20"/>
    </location>
</feature>
<dbReference type="Proteomes" id="UP000198943">
    <property type="component" value="Unassembled WGS sequence"/>
</dbReference>
<evidence type="ECO:0000256" key="1">
    <source>
        <dbReference type="SAM" id="SignalP"/>
    </source>
</evidence>
<keyword evidence="3" id="KW-1185">Reference proteome</keyword>
<dbReference type="EMBL" id="FMYW01000007">
    <property type="protein sequence ID" value="SDC43546.1"/>
    <property type="molecule type" value="Genomic_DNA"/>
</dbReference>
<reference evidence="3" key="1">
    <citation type="submission" date="2016-10" db="EMBL/GenBank/DDBJ databases">
        <authorList>
            <person name="Varghese N."/>
            <person name="Submissions S."/>
        </authorList>
    </citation>
    <scope>NUCLEOTIDE SEQUENCE [LARGE SCALE GENOMIC DNA]</scope>
    <source>
        <strain evidence="3">DSM 11005</strain>
    </source>
</reference>
<organism evidence="2 3">
    <name type="scientific">Succiniclasticum ruminis</name>
    <dbReference type="NCBI Taxonomy" id="40841"/>
    <lineage>
        <taxon>Bacteria</taxon>
        <taxon>Bacillati</taxon>
        <taxon>Bacillota</taxon>
        <taxon>Negativicutes</taxon>
        <taxon>Acidaminococcales</taxon>
        <taxon>Acidaminococcaceae</taxon>
        <taxon>Succiniclasticum</taxon>
    </lineage>
</organism>
<sequence length="356" mass="40428">MKKLMLLVMLLLTVCSSAFAESIDDVLKDCKLDRNHWKVVEWSKADHFVRFYDSDSVSVTGPGQFEVIINDYYYGSTCRKDNCAQLGSKHYHIEKWGFNTANATGTLRSFSLKDANQETVDAYEYPTSMQIATDINKKSIEAKTVLKIKDSLKNDKEFTKEVKPKQEPVPQNTAPLPKITGLVPMPMAIGAVDGEWTYMGRYIQQNNYPTIFEWETRMRPYTGTAESTGLYDVYFNHRHGLPLSEGQGCHVHETGWSYACVIKIVPLDFNGRRYNQSGTKFGTILLSMGGGTKGLFSAYLSRVRIFDNVTHQMLVNVTSRENSSVSGNFHDYDRDIWEIRSNSPFYTAMKISNCVP</sequence>
<dbReference type="AlphaFoldDB" id="A0A1G6LLK0"/>
<accession>A0A1G6LLK0</accession>
<keyword evidence="1" id="KW-0732">Signal</keyword>
<protein>
    <submittedName>
        <fullName evidence="2">Uncharacterized protein</fullName>
    </submittedName>
</protein>
<gene>
    <name evidence="2" type="ORF">SAMN04487864_107115</name>
</gene>